<dbReference type="HOGENOM" id="CLU_059028_3_0_1"/>
<dbReference type="InterPro" id="IPR039131">
    <property type="entry name" value="NDUFAF1"/>
</dbReference>
<feature type="domain" description="NADH:ubiquinone oxidoreductase intermediate-associated protein 30" evidence="3">
    <location>
        <begin position="20"/>
        <end position="188"/>
    </location>
</feature>
<evidence type="ECO:0000313" key="5">
    <source>
        <dbReference type="Proteomes" id="UP000016931"/>
    </source>
</evidence>
<dbReference type="AlphaFoldDB" id="N1QHS9"/>
<dbReference type="RefSeq" id="XP_016764876.1">
    <property type="nucleotide sequence ID" value="XM_016903344.1"/>
</dbReference>
<dbReference type="eggNOG" id="ENOG502S0Q3">
    <property type="taxonomic scope" value="Eukaryota"/>
</dbReference>
<dbReference type="Pfam" id="PF08547">
    <property type="entry name" value="CIA30"/>
    <property type="match status" value="1"/>
</dbReference>
<evidence type="ECO:0000313" key="4">
    <source>
        <dbReference type="EMBL" id="EMF16755.1"/>
    </source>
</evidence>
<dbReference type="PANTHER" id="PTHR13194:SF19">
    <property type="entry name" value="NAD(P)-BINDING ROSSMANN-FOLD SUPERFAMILY PROTEIN"/>
    <property type="match status" value="1"/>
</dbReference>
<feature type="transmembrane region" description="Helical" evidence="2">
    <location>
        <begin position="248"/>
        <end position="268"/>
    </location>
</feature>
<dbReference type="GO" id="GO:0051082">
    <property type="term" value="F:unfolded protein binding"/>
    <property type="evidence" value="ECO:0007669"/>
    <property type="project" value="TreeGrafter"/>
</dbReference>
<sequence length="270" mass="30514">MSISIAEKPYTLFGGSKGWHPQDWTASDDRVRGGKSISYLDCTSETGTFRGNLDITTLGGAGFASQRTTQEDAEWDLSRYAGIELWIAQADEKRYTFNLKDELLPPDPNTGREQASVSYECDFELPPQTQPGDTHDKTVFIPWASFNATYRGRPQEDAKPINLKSVKRFSVMMRSFFGTQEGNFSLSIKSICALPQVPKHANLQQRDAGNVLEKAQHMHSIYYNYNGAEPAEREERLASLKSWIPHRWGAWFFLAAVSTLALFGYWHICV</sequence>
<dbReference type="PANTHER" id="PTHR13194">
    <property type="entry name" value="COMPLEX I INTERMEDIATE-ASSOCIATED PROTEIN 30"/>
    <property type="match status" value="1"/>
</dbReference>
<keyword evidence="2" id="KW-0812">Transmembrane</keyword>
<gene>
    <name evidence="4" type="ORF">SEPMUDRAFT_145924</name>
</gene>
<dbReference type="OrthoDB" id="426386at2759"/>
<dbReference type="SUPFAM" id="SSF49785">
    <property type="entry name" value="Galactose-binding domain-like"/>
    <property type="match status" value="1"/>
</dbReference>
<accession>N1QHS9</accession>
<dbReference type="OMA" id="IMVRSFF"/>
<name>N1QHS9_SPHMS</name>
<comment type="similarity">
    <text evidence="1">Belongs to the CIA30 family.</text>
</comment>
<organism evidence="4 5">
    <name type="scientific">Sphaerulina musiva (strain SO2202)</name>
    <name type="common">Poplar stem canker fungus</name>
    <name type="synonym">Septoria musiva</name>
    <dbReference type="NCBI Taxonomy" id="692275"/>
    <lineage>
        <taxon>Eukaryota</taxon>
        <taxon>Fungi</taxon>
        <taxon>Dikarya</taxon>
        <taxon>Ascomycota</taxon>
        <taxon>Pezizomycotina</taxon>
        <taxon>Dothideomycetes</taxon>
        <taxon>Dothideomycetidae</taxon>
        <taxon>Mycosphaerellales</taxon>
        <taxon>Mycosphaerellaceae</taxon>
        <taxon>Sphaerulina</taxon>
    </lineage>
</organism>
<keyword evidence="2" id="KW-0472">Membrane</keyword>
<evidence type="ECO:0000256" key="2">
    <source>
        <dbReference type="SAM" id="Phobius"/>
    </source>
</evidence>
<dbReference type="Proteomes" id="UP000016931">
    <property type="component" value="Unassembled WGS sequence"/>
</dbReference>
<evidence type="ECO:0000256" key="1">
    <source>
        <dbReference type="ARBA" id="ARBA00007884"/>
    </source>
</evidence>
<dbReference type="InterPro" id="IPR008979">
    <property type="entry name" value="Galactose-bd-like_sf"/>
</dbReference>
<evidence type="ECO:0000259" key="3">
    <source>
        <dbReference type="Pfam" id="PF08547"/>
    </source>
</evidence>
<dbReference type="GeneID" id="27900481"/>
<dbReference type="EMBL" id="KB456260">
    <property type="protein sequence ID" value="EMF16755.1"/>
    <property type="molecule type" value="Genomic_DNA"/>
</dbReference>
<dbReference type="InterPro" id="IPR013857">
    <property type="entry name" value="NADH-UbQ_OxRdtase-assoc_prot30"/>
</dbReference>
<keyword evidence="5" id="KW-1185">Reference proteome</keyword>
<dbReference type="GO" id="GO:0010257">
    <property type="term" value="P:NADH dehydrogenase complex assembly"/>
    <property type="evidence" value="ECO:0007669"/>
    <property type="project" value="TreeGrafter"/>
</dbReference>
<keyword evidence="2" id="KW-1133">Transmembrane helix</keyword>
<dbReference type="STRING" id="692275.N1QHS9"/>
<protein>
    <submittedName>
        <fullName evidence="4">CIA30-domain-containing protein</fullName>
    </submittedName>
</protein>
<reference evidence="4 5" key="1">
    <citation type="journal article" date="2012" name="PLoS Pathog.">
        <title>Diverse lifestyles and strategies of plant pathogenesis encoded in the genomes of eighteen Dothideomycetes fungi.</title>
        <authorList>
            <person name="Ohm R.A."/>
            <person name="Feau N."/>
            <person name="Henrissat B."/>
            <person name="Schoch C.L."/>
            <person name="Horwitz B.A."/>
            <person name="Barry K.W."/>
            <person name="Condon B.J."/>
            <person name="Copeland A.C."/>
            <person name="Dhillon B."/>
            <person name="Glaser F."/>
            <person name="Hesse C.N."/>
            <person name="Kosti I."/>
            <person name="LaButti K."/>
            <person name="Lindquist E.A."/>
            <person name="Lucas S."/>
            <person name="Salamov A.A."/>
            <person name="Bradshaw R.E."/>
            <person name="Ciuffetti L."/>
            <person name="Hamelin R.C."/>
            <person name="Kema G.H.J."/>
            <person name="Lawrence C."/>
            <person name="Scott J.A."/>
            <person name="Spatafora J.W."/>
            <person name="Turgeon B.G."/>
            <person name="de Wit P.J.G.M."/>
            <person name="Zhong S."/>
            <person name="Goodwin S.B."/>
            <person name="Grigoriev I.V."/>
        </authorList>
    </citation>
    <scope>NUCLEOTIDE SEQUENCE [LARGE SCALE GENOMIC DNA]</scope>
    <source>
        <strain evidence="4 5">SO2202</strain>
    </source>
</reference>
<proteinExistence type="inferred from homology"/>